<dbReference type="AlphaFoldDB" id="A0A9W6TPU1"/>
<dbReference type="EMBL" id="BSXW01000312">
    <property type="protein sequence ID" value="GMF18255.1"/>
    <property type="molecule type" value="Genomic_DNA"/>
</dbReference>
<evidence type="ECO:0000313" key="1">
    <source>
        <dbReference type="EMBL" id="GMF18255.1"/>
    </source>
</evidence>
<name>A0A9W6TPU1_9STRA</name>
<evidence type="ECO:0000313" key="2">
    <source>
        <dbReference type="Proteomes" id="UP001165083"/>
    </source>
</evidence>
<sequence>MTPQAKSASLFRSAKAGARKATSVLWERIPQLAVVAFFQDIDCSGEVMFTTDPSRSSGSHPFNVGPIGKIIRSLMVLEYSEHSVGGIINECFPDLDKLLESTNATNTTDSNCTKSEATVVFIPQLEGNTSSNWKDPLPACSTSVVCVFYFDGVCKNPVFITPPLDTTGFFLMETEGTPDGVNIESLKVITYAKYL</sequence>
<keyword evidence="2" id="KW-1185">Reference proteome</keyword>
<reference evidence="1" key="1">
    <citation type="submission" date="2023-04" db="EMBL/GenBank/DDBJ databases">
        <title>Phytophthora lilii NBRC 32176.</title>
        <authorList>
            <person name="Ichikawa N."/>
            <person name="Sato H."/>
            <person name="Tonouchi N."/>
        </authorList>
    </citation>
    <scope>NUCLEOTIDE SEQUENCE</scope>
    <source>
        <strain evidence="1">NBRC 32176</strain>
    </source>
</reference>
<proteinExistence type="predicted"/>
<gene>
    <name evidence="1" type="ORF">Plil01_000680300</name>
</gene>
<comment type="caution">
    <text evidence="1">The sequence shown here is derived from an EMBL/GenBank/DDBJ whole genome shotgun (WGS) entry which is preliminary data.</text>
</comment>
<dbReference type="Proteomes" id="UP001165083">
    <property type="component" value="Unassembled WGS sequence"/>
</dbReference>
<dbReference type="OrthoDB" id="93769at2759"/>
<accession>A0A9W6TPU1</accession>
<organism evidence="1 2">
    <name type="scientific">Phytophthora lilii</name>
    <dbReference type="NCBI Taxonomy" id="2077276"/>
    <lineage>
        <taxon>Eukaryota</taxon>
        <taxon>Sar</taxon>
        <taxon>Stramenopiles</taxon>
        <taxon>Oomycota</taxon>
        <taxon>Peronosporomycetes</taxon>
        <taxon>Peronosporales</taxon>
        <taxon>Peronosporaceae</taxon>
        <taxon>Phytophthora</taxon>
    </lineage>
</organism>
<protein>
    <submittedName>
        <fullName evidence="1">Unnamed protein product</fullName>
    </submittedName>
</protein>